<keyword evidence="2" id="KW-0503">Monooxygenase</keyword>
<sequence length="100" mass="11371">MDKYTMYGKLTALPGKREELSTLLLEASRCLRHVDGCELYIINESVEDPDVIWITEMWRDTEAHAESLHNTEVLAIIQRARPLIATIEPIRLRPLGGIGL</sequence>
<dbReference type="RefSeq" id="WP_209859838.1">
    <property type="nucleotide sequence ID" value="NZ_JAGGLD010000001.1"/>
</dbReference>
<protein>
    <submittedName>
        <fullName evidence="2">Quinol monooxygenase YgiN</fullName>
    </submittedName>
</protein>
<feature type="domain" description="ABM" evidence="1">
    <location>
        <begin position="4"/>
        <end position="92"/>
    </location>
</feature>
<keyword evidence="2" id="KW-0560">Oxidoreductase</keyword>
<dbReference type="InterPro" id="IPR007138">
    <property type="entry name" value="ABM_dom"/>
</dbReference>
<dbReference type="GO" id="GO:0004497">
    <property type="term" value="F:monooxygenase activity"/>
    <property type="evidence" value="ECO:0007669"/>
    <property type="project" value="UniProtKB-KW"/>
</dbReference>
<keyword evidence="3" id="KW-1185">Reference proteome</keyword>
<dbReference type="Proteomes" id="UP001519288">
    <property type="component" value="Unassembled WGS sequence"/>
</dbReference>
<accession>A0ABS4JHS0</accession>
<evidence type="ECO:0000313" key="2">
    <source>
        <dbReference type="EMBL" id="MBP2000084.1"/>
    </source>
</evidence>
<reference evidence="2 3" key="1">
    <citation type="submission" date="2021-03" db="EMBL/GenBank/DDBJ databases">
        <title>Genomic Encyclopedia of Type Strains, Phase IV (KMG-IV): sequencing the most valuable type-strain genomes for metagenomic binning, comparative biology and taxonomic classification.</title>
        <authorList>
            <person name="Goeker M."/>
        </authorList>
    </citation>
    <scope>NUCLEOTIDE SEQUENCE [LARGE SCALE GENOMIC DNA]</scope>
    <source>
        <strain evidence="2 3">DSM 26806</strain>
    </source>
</reference>
<proteinExistence type="predicted"/>
<organism evidence="2 3">
    <name type="scientific">Paenibacillus shirakamiensis</name>
    <dbReference type="NCBI Taxonomy" id="1265935"/>
    <lineage>
        <taxon>Bacteria</taxon>
        <taxon>Bacillati</taxon>
        <taxon>Bacillota</taxon>
        <taxon>Bacilli</taxon>
        <taxon>Bacillales</taxon>
        <taxon>Paenibacillaceae</taxon>
        <taxon>Paenibacillus</taxon>
    </lineage>
</organism>
<name>A0ABS4JHS0_9BACL</name>
<dbReference type="InterPro" id="IPR011008">
    <property type="entry name" value="Dimeric_a/b-barrel"/>
</dbReference>
<dbReference type="Gene3D" id="3.30.70.100">
    <property type="match status" value="1"/>
</dbReference>
<comment type="caution">
    <text evidence="2">The sequence shown here is derived from an EMBL/GenBank/DDBJ whole genome shotgun (WGS) entry which is preliminary data.</text>
</comment>
<dbReference type="PROSITE" id="PS51725">
    <property type="entry name" value="ABM"/>
    <property type="match status" value="1"/>
</dbReference>
<evidence type="ECO:0000313" key="3">
    <source>
        <dbReference type="Proteomes" id="UP001519288"/>
    </source>
</evidence>
<evidence type="ECO:0000259" key="1">
    <source>
        <dbReference type="PROSITE" id="PS51725"/>
    </source>
</evidence>
<gene>
    <name evidence="2" type="ORF">J2Z69_001103</name>
</gene>
<dbReference type="SUPFAM" id="SSF54909">
    <property type="entry name" value="Dimeric alpha+beta barrel"/>
    <property type="match status" value="1"/>
</dbReference>
<dbReference type="EMBL" id="JAGGLD010000001">
    <property type="protein sequence ID" value="MBP2000084.1"/>
    <property type="molecule type" value="Genomic_DNA"/>
</dbReference>
<dbReference type="Pfam" id="PF03992">
    <property type="entry name" value="ABM"/>
    <property type="match status" value="1"/>
</dbReference>